<dbReference type="AlphaFoldDB" id="A0A9Q0IAX5"/>
<dbReference type="Proteomes" id="UP001148018">
    <property type="component" value="Unassembled WGS sequence"/>
</dbReference>
<sequence>MERHRPQGARVEAADKKLQRVVLRLRGRPNHFLGHLLTLRWKPSVVGYRRPRGARGVCGRMPCWYIQALNFPGRPDLSRAANHASSS</sequence>
<protein>
    <submittedName>
        <fullName evidence="1">Uncharacterized protein</fullName>
    </submittedName>
</protein>
<evidence type="ECO:0000313" key="2">
    <source>
        <dbReference type="Proteomes" id="UP001148018"/>
    </source>
</evidence>
<comment type="caution">
    <text evidence="1">The sequence shown here is derived from an EMBL/GenBank/DDBJ whole genome shotgun (WGS) entry which is preliminary data.</text>
</comment>
<organism evidence="1 2">
    <name type="scientific">Muraenolepis orangiensis</name>
    <name type="common">Patagonian moray cod</name>
    <dbReference type="NCBI Taxonomy" id="630683"/>
    <lineage>
        <taxon>Eukaryota</taxon>
        <taxon>Metazoa</taxon>
        <taxon>Chordata</taxon>
        <taxon>Craniata</taxon>
        <taxon>Vertebrata</taxon>
        <taxon>Euteleostomi</taxon>
        <taxon>Actinopterygii</taxon>
        <taxon>Neopterygii</taxon>
        <taxon>Teleostei</taxon>
        <taxon>Neoteleostei</taxon>
        <taxon>Acanthomorphata</taxon>
        <taxon>Zeiogadaria</taxon>
        <taxon>Gadariae</taxon>
        <taxon>Gadiformes</taxon>
        <taxon>Muraenolepidoidei</taxon>
        <taxon>Muraenolepididae</taxon>
        <taxon>Muraenolepis</taxon>
    </lineage>
</organism>
<dbReference type="OrthoDB" id="10616744at2759"/>
<keyword evidence="2" id="KW-1185">Reference proteome</keyword>
<reference evidence="1" key="1">
    <citation type="submission" date="2022-07" db="EMBL/GenBank/DDBJ databases">
        <title>Chromosome-level genome of Muraenolepis orangiensis.</title>
        <authorList>
            <person name="Kim J."/>
        </authorList>
    </citation>
    <scope>NUCLEOTIDE SEQUENCE</scope>
    <source>
        <strain evidence="1">KU_S4_2022</strain>
        <tissue evidence="1">Muscle</tissue>
    </source>
</reference>
<accession>A0A9Q0IAX5</accession>
<proteinExistence type="predicted"/>
<name>A0A9Q0IAX5_9TELE</name>
<evidence type="ECO:0000313" key="1">
    <source>
        <dbReference type="EMBL" id="KAJ3592044.1"/>
    </source>
</evidence>
<gene>
    <name evidence="1" type="ORF">NHX12_007174</name>
</gene>
<dbReference type="EMBL" id="JANIIK010000113">
    <property type="protein sequence ID" value="KAJ3592044.1"/>
    <property type="molecule type" value="Genomic_DNA"/>
</dbReference>